<dbReference type="RefSeq" id="WP_344291528.1">
    <property type="nucleotide sequence ID" value="NZ_BAAAPF010000151.1"/>
</dbReference>
<evidence type="ECO:0000313" key="2">
    <source>
        <dbReference type="Proteomes" id="UP001500443"/>
    </source>
</evidence>
<name>A0ABP5KNK1_9ACTN</name>
<reference evidence="2" key="1">
    <citation type="journal article" date="2019" name="Int. J. Syst. Evol. Microbiol.">
        <title>The Global Catalogue of Microorganisms (GCM) 10K type strain sequencing project: providing services to taxonomists for standard genome sequencing and annotation.</title>
        <authorList>
            <consortium name="The Broad Institute Genomics Platform"/>
            <consortium name="The Broad Institute Genome Sequencing Center for Infectious Disease"/>
            <person name="Wu L."/>
            <person name="Ma J."/>
        </authorList>
    </citation>
    <scope>NUCLEOTIDE SEQUENCE [LARGE SCALE GENOMIC DNA]</scope>
    <source>
        <strain evidence="2">JCM 15481</strain>
    </source>
</reference>
<proteinExistence type="predicted"/>
<comment type="caution">
    <text evidence="1">The sequence shown here is derived from an EMBL/GenBank/DDBJ whole genome shotgun (WGS) entry which is preliminary data.</text>
</comment>
<accession>A0ABP5KNK1</accession>
<keyword evidence="2" id="KW-1185">Reference proteome</keyword>
<protein>
    <submittedName>
        <fullName evidence="1">Uncharacterized protein</fullName>
    </submittedName>
</protein>
<evidence type="ECO:0000313" key="1">
    <source>
        <dbReference type="EMBL" id="GAA2133261.1"/>
    </source>
</evidence>
<dbReference type="Proteomes" id="UP001500443">
    <property type="component" value="Unassembled WGS sequence"/>
</dbReference>
<sequence>MSDELRARGEEMQAIQAREAALWAMIWQGVDTPYLRERIRACEAVRAALCGYPGAMAEGMRGPDGKSLAA</sequence>
<dbReference type="EMBL" id="BAAAPF010000151">
    <property type="protein sequence ID" value="GAA2133261.1"/>
    <property type="molecule type" value="Genomic_DNA"/>
</dbReference>
<gene>
    <name evidence="1" type="ORF">GCM10009802_41700</name>
</gene>
<organism evidence="1 2">
    <name type="scientific">Streptomyces synnematoformans</name>
    <dbReference type="NCBI Taxonomy" id="415721"/>
    <lineage>
        <taxon>Bacteria</taxon>
        <taxon>Bacillati</taxon>
        <taxon>Actinomycetota</taxon>
        <taxon>Actinomycetes</taxon>
        <taxon>Kitasatosporales</taxon>
        <taxon>Streptomycetaceae</taxon>
        <taxon>Streptomyces</taxon>
    </lineage>
</organism>